<name>A0A9P7SZV6_9HYPO</name>
<evidence type="ECO:0000313" key="2">
    <source>
        <dbReference type="Proteomes" id="UP000748025"/>
    </source>
</evidence>
<evidence type="ECO:0000313" key="1">
    <source>
        <dbReference type="EMBL" id="KAG6011615.1"/>
    </source>
</evidence>
<sequence length="179" mass="19572">MPSTKQAAIEHGFIGSVSHPRMQIHIRNPHLPAPESHSIIHVAVPVLRPDAGPSGEKACGGLWFPTVLLNLEAKKLLPSQGDRKWQIAPYDHGAGFDRHYHHYESLFRPSPAHVGPRGLPLHQLIRGCRSIIIKATIGSGPALSGTPPTQESKVVEECDKRQIETLGELASSLECRCRS</sequence>
<reference evidence="1" key="1">
    <citation type="journal article" date="2020" name="bioRxiv">
        <title>Whole genome comparisons of ergot fungi reveals the divergence and evolution of species within the genus Claviceps are the result of varying mechanisms driving genome evolution and host range expansion.</title>
        <authorList>
            <person name="Wyka S.A."/>
            <person name="Mondo S.J."/>
            <person name="Liu M."/>
            <person name="Dettman J."/>
            <person name="Nalam V."/>
            <person name="Broders K.D."/>
        </authorList>
    </citation>
    <scope>NUCLEOTIDE SEQUENCE</scope>
    <source>
        <strain evidence="1">CCC 602</strain>
    </source>
</reference>
<accession>A0A9P7SZV6</accession>
<proteinExistence type="predicted"/>
<organism evidence="1 2">
    <name type="scientific">Claviceps pusilla</name>
    <dbReference type="NCBI Taxonomy" id="123648"/>
    <lineage>
        <taxon>Eukaryota</taxon>
        <taxon>Fungi</taxon>
        <taxon>Dikarya</taxon>
        <taxon>Ascomycota</taxon>
        <taxon>Pezizomycotina</taxon>
        <taxon>Sordariomycetes</taxon>
        <taxon>Hypocreomycetidae</taxon>
        <taxon>Hypocreales</taxon>
        <taxon>Clavicipitaceae</taxon>
        <taxon>Claviceps</taxon>
    </lineage>
</organism>
<keyword evidence="2" id="KW-1185">Reference proteome</keyword>
<protein>
    <submittedName>
        <fullName evidence="1">Uncharacterized protein</fullName>
    </submittedName>
</protein>
<gene>
    <name evidence="1" type="ORF">E4U43_008212</name>
</gene>
<comment type="caution">
    <text evidence="1">The sequence shown here is derived from an EMBL/GenBank/DDBJ whole genome shotgun (WGS) entry which is preliminary data.</text>
</comment>
<dbReference type="OrthoDB" id="2532955at2759"/>
<dbReference type="AlphaFoldDB" id="A0A9P7SZV6"/>
<dbReference type="Proteomes" id="UP000748025">
    <property type="component" value="Unassembled WGS sequence"/>
</dbReference>
<dbReference type="EMBL" id="SRPW01000854">
    <property type="protein sequence ID" value="KAG6011615.1"/>
    <property type="molecule type" value="Genomic_DNA"/>
</dbReference>